<proteinExistence type="predicted"/>
<keyword evidence="1" id="KW-0697">Rotamase</keyword>
<reference evidence="4 5" key="1">
    <citation type="journal article" date="2016" name="Nat. Commun.">
        <title>Thousands of microbial genomes shed light on interconnected biogeochemical processes in an aquifer system.</title>
        <authorList>
            <person name="Anantharaman K."/>
            <person name="Brown C.T."/>
            <person name="Hug L.A."/>
            <person name="Sharon I."/>
            <person name="Castelle C.J."/>
            <person name="Probst A.J."/>
            <person name="Thomas B.C."/>
            <person name="Singh A."/>
            <person name="Wilkins M.J."/>
            <person name="Karaoz U."/>
            <person name="Brodie E.L."/>
            <person name="Williams K.H."/>
            <person name="Hubbard S.S."/>
            <person name="Banfield J.F."/>
        </authorList>
    </citation>
    <scope>NUCLEOTIDE SEQUENCE [LARGE SCALE GENOMIC DNA]</scope>
</reference>
<dbReference type="SUPFAM" id="SSF109998">
    <property type="entry name" value="Triger factor/SurA peptide-binding domain-like"/>
    <property type="match status" value="1"/>
</dbReference>
<dbReference type="Pfam" id="PF05698">
    <property type="entry name" value="Trigger_C"/>
    <property type="match status" value="1"/>
</dbReference>
<dbReference type="GO" id="GO:0015031">
    <property type="term" value="P:protein transport"/>
    <property type="evidence" value="ECO:0007669"/>
    <property type="project" value="InterPro"/>
</dbReference>
<dbReference type="STRING" id="1802610.A2W32_04705"/>
<sequence length="117" mass="13211">MMARLVDQAQSIGLSLDQYLKAQNKTSEQLTSDYKKTAEKSVKAELVLGEIIKTEKVDVTEAEIEEIVKASGDPNALEQLKDPLQKWYIKSILEKNKLINKLIEEVAHGEPKKEDTK</sequence>
<dbReference type="AlphaFoldDB" id="A0A1F4UTB1"/>
<organism evidence="4 5">
    <name type="scientific">candidate division WWE3 bacterium RBG_16_37_10</name>
    <dbReference type="NCBI Taxonomy" id="1802610"/>
    <lineage>
        <taxon>Bacteria</taxon>
        <taxon>Katanobacteria</taxon>
    </lineage>
</organism>
<gene>
    <name evidence="4" type="ORF">A2W32_04705</name>
</gene>
<evidence type="ECO:0000256" key="2">
    <source>
        <dbReference type="ARBA" id="ARBA00023235"/>
    </source>
</evidence>
<evidence type="ECO:0000313" key="4">
    <source>
        <dbReference type="EMBL" id="OGC48132.1"/>
    </source>
</evidence>
<evidence type="ECO:0000313" key="5">
    <source>
        <dbReference type="Proteomes" id="UP000177371"/>
    </source>
</evidence>
<protein>
    <recommendedName>
        <fullName evidence="3">Trigger factor C-terminal domain-containing protein</fullName>
    </recommendedName>
</protein>
<keyword evidence="2" id="KW-0413">Isomerase</keyword>
<dbReference type="GO" id="GO:0003755">
    <property type="term" value="F:peptidyl-prolyl cis-trans isomerase activity"/>
    <property type="evidence" value="ECO:0007669"/>
    <property type="project" value="UniProtKB-KW"/>
</dbReference>
<dbReference type="EMBL" id="MEUT01000075">
    <property type="protein sequence ID" value="OGC48132.1"/>
    <property type="molecule type" value="Genomic_DNA"/>
</dbReference>
<dbReference type="Proteomes" id="UP000177371">
    <property type="component" value="Unassembled WGS sequence"/>
</dbReference>
<dbReference type="GO" id="GO:0006457">
    <property type="term" value="P:protein folding"/>
    <property type="evidence" value="ECO:0007669"/>
    <property type="project" value="InterPro"/>
</dbReference>
<accession>A0A1F4UTB1</accession>
<dbReference type="InterPro" id="IPR008880">
    <property type="entry name" value="Trigger_fac_C"/>
</dbReference>
<dbReference type="InterPro" id="IPR037041">
    <property type="entry name" value="Trigger_fac_C_sf"/>
</dbReference>
<dbReference type="InterPro" id="IPR027304">
    <property type="entry name" value="Trigger_fact/SurA_dom_sf"/>
</dbReference>
<comment type="caution">
    <text evidence="4">The sequence shown here is derived from an EMBL/GenBank/DDBJ whole genome shotgun (WGS) entry which is preliminary data.</text>
</comment>
<evidence type="ECO:0000259" key="3">
    <source>
        <dbReference type="Pfam" id="PF05698"/>
    </source>
</evidence>
<feature type="domain" description="Trigger factor C-terminal" evidence="3">
    <location>
        <begin position="1"/>
        <end position="104"/>
    </location>
</feature>
<name>A0A1F4UTB1_UNCKA</name>
<dbReference type="Gene3D" id="1.10.3120.10">
    <property type="entry name" value="Trigger factor, C-terminal domain"/>
    <property type="match status" value="1"/>
</dbReference>
<evidence type="ECO:0000256" key="1">
    <source>
        <dbReference type="ARBA" id="ARBA00023110"/>
    </source>
</evidence>